<accession>A0A087TV70</accession>
<dbReference type="OMA" id="ESIMYSH"/>
<dbReference type="EMBL" id="KK116883">
    <property type="protein sequence ID" value="KFM69009.1"/>
    <property type="molecule type" value="Genomic_DNA"/>
</dbReference>
<gene>
    <name evidence="2" type="ORF">X975_23149</name>
</gene>
<dbReference type="SUPFAM" id="SSF56672">
    <property type="entry name" value="DNA/RNA polymerases"/>
    <property type="match status" value="1"/>
</dbReference>
<evidence type="ECO:0000313" key="3">
    <source>
        <dbReference type="Proteomes" id="UP000054359"/>
    </source>
</evidence>
<sequence>MLLRQAGSQRRDGKEDGRMGYLFAPVQPSTLFILRTAKIILIPKPGKDCTTPEGYRPISLLPGLGKIYERVILHRMEQYIARLPPEQFGFRKGLSTTKQLVRLAEFIGSALYNNQKVALLMLDVAKAFDRVWHEGLIFKLISFNFQREMIQLIYSFIKNRNFFVSFGNDKSDLRYIRAGIAQGSILGPVLYLFYVADFPNVFKDLNNFLGCYADDTALAVKSLSPTIAINKLQEIMPHIEHWCTKWRIAINADKSQLMIISKKISRNPPDVKLKLFDTEIPLVTKSKYLGVTISQKFTWTEHIKNVRSKAYGTMKSLMPMLGRYSQLDLKRKRHIYTAIVRPIMCYASPVWATVKHRDLQKIQVLQNKFLRLITDAHYFVSNETLHRDLKIEYIKDFIHRMNENFFKKALICPFLDHFDVFNYFIYEEDKNIRPLVAHL</sequence>
<dbReference type="PROSITE" id="PS50878">
    <property type="entry name" value="RT_POL"/>
    <property type="match status" value="1"/>
</dbReference>
<dbReference type="PANTHER" id="PTHR36688">
    <property type="entry name" value="ENDO/EXONUCLEASE/PHOSPHATASE DOMAIN-CONTAINING PROTEIN"/>
    <property type="match status" value="1"/>
</dbReference>
<dbReference type="STRING" id="407821.A0A087TV70"/>
<protein>
    <submittedName>
        <fullName evidence="2">Putative RNA-directed DNA polymerase from transposon BS</fullName>
    </submittedName>
</protein>
<dbReference type="GO" id="GO:0003964">
    <property type="term" value="F:RNA-directed DNA polymerase activity"/>
    <property type="evidence" value="ECO:0007669"/>
    <property type="project" value="UniProtKB-KW"/>
</dbReference>
<dbReference type="Pfam" id="PF00078">
    <property type="entry name" value="RVT_1"/>
    <property type="match status" value="1"/>
</dbReference>
<dbReference type="Proteomes" id="UP000054359">
    <property type="component" value="Unassembled WGS sequence"/>
</dbReference>
<dbReference type="InterPro" id="IPR052560">
    <property type="entry name" value="RdDP_mobile_element"/>
</dbReference>
<evidence type="ECO:0000313" key="2">
    <source>
        <dbReference type="EMBL" id="KFM69009.1"/>
    </source>
</evidence>
<dbReference type="OrthoDB" id="6782574at2759"/>
<organism evidence="2 3">
    <name type="scientific">Stegodyphus mimosarum</name>
    <name type="common">African social velvet spider</name>
    <dbReference type="NCBI Taxonomy" id="407821"/>
    <lineage>
        <taxon>Eukaryota</taxon>
        <taxon>Metazoa</taxon>
        <taxon>Ecdysozoa</taxon>
        <taxon>Arthropoda</taxon>
        <taxon>Chelicerata</taxon>
        <taxon>Arachnida</taxon>
        <taxon>Araneae</taxon>
        <taxon>Araneomorphae</taxon>
        <taxon>Entelegynae</taxon>
        <taxon>Eresoidea</taxon>
        <taxon>Eresidae</taxon>
        <taxon>Stegodyphus</taxon>
    </lineage>
</organism>
<feature type="non-terminal residue" evidence="2">
    <location>
        <position position="439"/>
    </location>
</feature>
<name>A0A087TV70_STEMI</name>
<proteinExistence type="predicted"/>
<keyword evidence="2" id="KW-0548">Nucleotidyltransferase</keyword>
<keyword evidence="2" id="KW-0808">Transferase</keyword>
<keyword evidence="2" id="KW-0695">RNA-directed DNA polymerase</keyword>
<dbReference type="CDD" id="cd01650">
    <property type="entry name" value="RT_nLTR_like"/>
    <property type="match status" value="1"/>
</dbReference>
<dbReference type="AlphaFoldDB" id="A0A087TV70"/>
<dbReference type="InterPro" id="IPR000477">
    <property type="entry name" value="RT_dom"/>
</dbReference>
<feature type="domain" description="Reverse transcriptase" evidence="1">
    <location>
        <begin position="23"/>
        <end position="293"/>
    </location>
</feature>
<keyword evidence="3" id="KW-1185">Reference proteome</keyword>
<reference evidence="2 3" key="1">
    <citation type="submission" date="2013-11" db="EMBL/GenBank/DDBJ databases">
        <title>Genome sequencing of Stegodyphus mimosarum.</title>
        <authorList>
            <person name="Bechsgaard J."/>
        </authorList>
    </citation>
    <scope>NUCLEOTIDE SEQUENCE [LARGE SCALE GENOMIC DNA]</scope>
</reference>
<dbReference type="PANTHER" id="PTHR36688:SF1">
    <property type="entry name" value="ENDONUCLEASE_EXONUCLEASE_PHOSPHATASE DOMAIN-CONTAINING PROTEIN"/>
    <property type="match status" value="1"/>
</dbReference>
<dbReference type="InterPro" id="IPR043502">
    <property type="entry name" value="DNA/RNA_pol_sf"/>
</dbReference>
<evidence type="ECO:0000259" key="1">
    <source>
        <dbReference type="PROSITE" id="PS50878"/>
    </source>
</evidence>